<reference evidence="2" key="1">
    <citation type="submission" date="2022-03" db="EMBL/GenBank/DDBJ databases">
        <title>Draft genome sequence of Aduncisulcus paluster, a free-living microaerophilic Fornicata.</title>
        <authorList>
            <person name="Yuyama I."/>
            <person name="Kume K."/>
            <person name="Tamura T."/>
            <person name="Inagaki Y."/>
            <person name="Hashimoto T."/>
        </authorList>
    </citation>
    <scope>NUCLEOTIDE SEQUENCE</scope>
    <source>
        <strain evidence="2">NY0171</strain>
    </source>
</reference>
<feature type="non-terminal residue" evidence="2">
    <location>
        <position position="410"/>
    </location>
</feature>
<accession>A0ABQ5KLR9</accession>
<dbReference type="EMBL" id="BQXS01010267">
    <property type="protein sequence ID" value="GKT33457.1"/>
    <property type="molecule type" value="Genomic_DNA"/>
</dbReference>
<organism evidence="2 3">
    <name type="scientific">Aduncisulcus paluster</name>
    <dbReference type="NCBI Taxonomy" id="2918883"/>
    <lineage>
        <taxon>Eukaryota</taxon>
        <taxon>Metamonada</taxon>
        <taxon>Carpediemonas-like organisms</taxon>
        <taxon>Aduncisulcus</taxon>
    </lineage>
</organism>
<sequence>MSFIISVLEPLSIPALKLVIKLICVCARLFPDSSELAIIYLSLLSRVEHYHVSIDSPYKEILAELIGNILMDTPNNTFSIQSSLLIRHEHEIVVIMDKMKHFFTQAGGIDNTTLIRDIILRSDNSDRKERLQIVNNFENVFGDEGRGGLINGHAGGTGGSLDQFKNLQFLRRNLMSHIPETKTRDGGLHSLAQAIDGISVTERQQLVGRNKKSSSSKDRKRRRRKNRHRQHKHHGKKANHPRHHHKRTVKGQHIVSSASSIKSPVPPKTFKKNGSGLLPIALSTSKKKRNDQRLSPSKGSTGFDEDIVPDGNAAGGSEYDDSDMYGSEDHEYSYSSSSEDEYSFSSSSTSSSFNFNFDDADDDDNDMDLLIHDINNPTELLPSISVEMIKMLTHNAQAKYSSMIAHYIRF</sequence>
<dbReference type="Proteomes" id="UP001057375">
    <property type="component" value="Unassembled WGS sequence"/>
</dbReference>
<gene>
    <name evidence="2" type="ORF">ADUPG1_007358</name>
</gene>
<evidence type="ECO:0000313" key="3">
    <source>
        <dbReference type="Proteomes" id="UP001057375"/>
    </source>
</evidence>
<feature type="region of interest" description="Disordered" evidence="1">
    <location>
        <begin position="202"/>
        <end position="341"/>
    </location>
</feature>
<protein>
    <submittedName>
        <fullName evidence="2">Uncharacterized protein</fullName>
    </submittedName>
</protein>
<keyword evidence="3" id="KW-1185">Reference proteome</keyword>
<evidence type="ECO:0000313" key="2">
    <source>
        <dbReference type="EMBL" id="GKT33457.1"/>
    </source>
</evidence>
<comment type="caution">
    <text evidence="2">The sequence shown here is derived from an EMBL/GenBank/DDBJ whole genome shotgun (WGS) entry which is preliminary data.</text>
</comment>
<evidence type="ECO:0000256" key="1">
    <source>
        <dbReference type="SAM" id="MobiDB-lite"/>
    </source>
</evidence>
<name>A0ABQ5KLR9_9EUKA</name>
<proteinExistence type="predicted"/>
<feature type="compositionally biased region" description="Basic residues" evidence="1">
    <location>
        <begin position="209"/>
        <end position="250"/>
    </location>
</feature>